<feature type="transmembrane region" description="Helical" evidence="4">
    <location>
        <begin position="79"/>
        <end position="97"/>
    </location>
</feature>
<dbReference type="GO" id="GO:0046872">
    <property type="term" value="F:metal ion binding"/>
    <property type="evidence" value="ECO:0007669"/>
    <property type="project" value="UniProtKB-KW"/>
</dbReference>
<dbReference type="Pfam" id="PF13442">
    <property type="entry name" value="Cytochrome_CBB3"/>
    <property type="match status" value="1"/>
</dbReference>
<gene>
    <name evidence="6" type="ORF">METZ01_LOCUS108948</name>
</gene>
<organism evidence="6">
    <name type="scientific">marine metagenome</name>
    <dbReference type="NCBI Taxonomy" id="408172"/>
    <lineage>
        <taxon>unclassified sequences</taxon>
        <taxon>metagenomes</taxon>
        <taxon>ecological metagenomes</taxon>
    </lineage>
</organism>
<evidence type="ECO:0000313" key="6">
    <source>
        <dbReference type="EMBL" id="SVA56094.1"/>
    </source>
</evidence>
<keyword evidence="3" id="KW-0408">Iron</keyword>
<dbReference type="SUPFAM" id="SSF46626">
    <property type="entry name" value="Cytochrome c"/>
    <property type="match status" value="1"/>
</dbReference>
<evidence type="ECO:0000259" key="5">
    <source>
        <dbReference type="Pfam" id="PF13442"/>
    </source>
</evidence>
<name>A0A381WUC0_9ZZZZ</name>
<dbReference type="GO" id="GO:0020037">
    <property type="term" value="F:heme binding"/>
    <property type="evidence" value="ECO:0007669"/>
    <property type="project" value="InterPro"/>
</dbReference>
<evidence type="ECO:0000256" key="1">
    <source>
        <dbReference type="ARBA" id="ARBA00022617"/>
    </source>
</evidence>
<reference evidence="6" key="1">
    <citation type="submission" date="2018-05" db="EMBL/GenBank/DDBJ databases">
        <authorList>
            <person name="Lanie J.A."/>
            <person name="Ng W.-L."/>
            <person name="Kazmierczak K.M."/>
            <person name="Andrzejewski T.M."/>
            <person name="Davidsen T.M."/>
            <person name="Wayne K.J."/>
            <person name="Tettelin H."/>
            <person name="Glass J.I."/>
            <person name="Rusch D."/>
            <person name="Podicherti R."/>
            <person name="Tsui H.-C.T."/>
            <person name="Winkler M.E."/>
        </authorList>
    </citation>
    <scope>NUCLEOTIDE SEQUENCE</scope>
</reference>
<evidence type="ECO:0000256" key="3">
    <source>
        <dbReference type="ARBA" id="ARBA00023004"/>
    </source>
</evidence>
<feature type="transmembrane region" description="Helical" evidence="4">
    <location>
        <begin position="34"/>
        <end position="52"/>
    </location>
</feature>
<evidence type="ECO:0000256" key="4">
    <source>
        <dbReference type="SAM" id="Phobius"/>
    </source>
</evidence>
<feature type="domain" description="Cytochrome c" evidence="5">
    <location>
        <begin position="178"/>
        <end position="264"/>
    </location>
</feature>
<keyword evidence="2" id="KW-0479">Metal-binding</keyword>
<sequence>MFFVVIRYGFFGLLFPWISQWAVGAPNLLPAPAAALSMYTWLMMAAIAIYILSSEERSVDFMSPVHQFLKPQTSSLKKGIQLVVMVTIPLFGGWSYFDSNSPKMVSQTAVRIQHPTMPGSFEGMENPMRHPTEEQLEKFIAEQKELAEEAADDEEMEPVTVPNNMEEGRLALIAKWTEEGAALYAVNCRPCHGMQADGVGPMAVGWRLQPANFRDPGTIATIVEEYAFWRVSKGGPGLPSASTPWDSAMPIWDLDLTEDERWKLLLGEYFLAGVGPRQTEKLE</sequence>
<dbReference type="InterPro" id="IPR009056">
    <property type="entry name" value="Cyt_c-like_dom"/>
</dbReference>
<protein>
    <recommendedName>
        <fullName evidence="5">Cytochrome c domain-containing protein</fullName>
    </recommendedName>
</protein>
<dbReference type="InterPro" id="IPR036909">
    <property type="entry name" value="Cyt_c-like_dom_sf"/>
</dbReference>
<dbReference type="AlphaFoldDB" id="A0A381WUC0"/>
<keyword evidence="4" id="KW-0812">Transmembrane</keyword>
<evidence type="ECO:0000256" key="2">
    <source>
        <dbReference type="ARBA" id="ARBA00022723"/>
    </source>
</evidence>
<dbReference type="GO" id="GO:0009055">
    <property type="term" value="F:electron transfer activity"/>
    <property type="evidence" value="ECO:0007669"/>
    <property type="project" value="InterPro"/>
</dbReference>
<keyword evidence="4" id="KW-0472">Membrane</keyword>
<dbReference type="EMBL" id="UINC01012906">
    <property type="protein sequence ID" value="SVA56094.1"/>
    <property type="molecule type" value="Genomic_DNA"/>
</dbReference>
<accession>A0A381WUC0</accession>
<keyword evidence="4" id="KW-1133">Transmembrane helix</keyword>
<keyword evidence="1" id="KW-0349">Heme</keyword>
<proteinExistence type="predicted"/>
<dbReference type="Gene3D" id="1.10.760.10">
    <property type="entry name" value="Cytochrome c-like domain"/>
    <property type="match status" value="1"/>
</dbReference>